<evidence type="ECO:0000313" key="8">
    <source>
        <dbReference type="Proteomes" id="UP000249046"/>
    </source>
</evidence>
<organism evidence="7 8">
    <name type="scientific">Rhodanobacter denitrificans</name>
    <dbReference type="NCBI Taxonomy" id="666685"/>
    <lineage>
        <taxon>Bacteria</taxon>
        <taxon>Pseudomonadati</taxon>
        <taxon>Pseudomonadota</taxon>
        <taxon>Gammaproteobacteria</taxon>
        <taxon>Lysobacterales</taxon>
        <taxon>Rhodanobacteraceae</taxon>
        <taxon>Rhodanobacter</taxon>
    </lineage>
</organism>
<dbReference type="Proteomes" id="UP000249046">
    <property type="component" value="Unassembled WGS sequence"/>
</dbReference>
<keyword evidence="4" id="KW-0233">DNA recombination</keyword>
<keyword evidence="3 5" id="KW-0175">Coiled coil</keyword>
<sequence>MDAGVTTVDGTMAAYLALAAIAGLAIGCALTVLLARRWRRDAYEAGARSRDSEVVALAGQRSALEARAGELEQRLAQAVRESEAVERRYHEAAADAAVQRAQAGQLDQRSAELRRDLDAVQTRLAAVTVELAQTRTAAVEQARHAEEKIALLDQAEHRLREAFQNLAQQILDAKTERFREQSAEHLGGLLDPLKLQLREFREAVTQTHANEQRERGMLTQEIRTLKDLNQRISQDAVNLTRALRGDNRAQGAWGELVLERLLETAGLQAGREYETQTSFTSEQGSRQRPDVIVRLPDEKDIVIDSKVSLLAWERFVGAVDEAERAAALREHVASLRRHVDGLAGKDYSAIAGLRTLDFVLLFVPVEGAFIEAVRADDALYTYALAKNISLVSPSTLLATLRTVRHLWRIQQRNDNATEMARRAAQLHDNFATLVGELEDASAQLDKAQRAQRSALRRLTEGGKGSVILQVQSLADMGAPVKKTLSPLLRDAAGSDASASPDAPDAP</sequence>
<comment type="caution">
    <text evidence="7">The sequence shown here is derived from an EMBL/GenBank/DDBJ whole genome shotgun (WGS) entry which is preliminary data.</text>
</comment>
<gene>
    <name evidence="7" type="ORF">DI564_00370</name>
</gene>
<name>A0A2W5KRM3_9GAMM</name>
<accession>A0A2W5KRM3</accession>
<evidence type="ECO:0000256" key="5">
    <source>
        <dbReference type="SAM" id="Coils"/>
    </source>
</evidence>
<comment type="similarity">
    <text evidence="2">Belongs to the RmuC family.</text>
</comment>
<evidence type="ECO:0000256" key="3">
    <source>
        <dbReference type="ARBA" id="ARBA00023054"/>
    </source>
</evidence>
<keyword evidence="6" id="KW-1133">Transmembrane helix</keyword>
<keyword evidence="6" id="KW-0472">Membrane</keyword>
<dbReference type="Pfam" id="PF02646">
    <property type="entry name" value="RmuC"/>
    <property type="match status" value="1"/>
</dbReference>
<dbReference type="EMBL" id="QFPO01000001">
    <property type="protein sequence ID" value="PZQ19736.1"/>
    <property type="molecule type" value="Genomic_DNA"/>
</dbReference>
<evidence type="ECO:0000256" key="2">
    <source>
        <dbReference type="ARBA" id="ARBA00009840"/>
    </source>
</evidence>
<dbReference type="PANTHER" id="PTHR30563:SF0">
    <property type="entry name" value="DNA RECOMBINATION PROTEIN RMUC"/>
    <property type="match status" value="1"/>
</dbReference>
<evidence type="ECO:0000256" key="4">
    <source>
        <dbReference type="ARBA" id="ARBA00023172"/>
    </source>
</evidence>
<feature type="transmembrane region" description="Helical" evidence="6">
    <location>
        <begin position="12"/>
        <end position="35"/>
    </location>
</feature>
<feature type="coiled-coil region" evidence="5">
    <location>
        <begin position="54"/>
        <end position="172"/>
    </location>
</feature>
<proteinExistence type="inferred from homology"/>
<protein>
    <submittedName>
        <fullName evidence="7">DNA recombination protein RmuC</fullName>
    </submittedName>
</protein>
<reference evidence="7 8" key="1">
    <citation type="submission" date="2017-08" db="EMBL/GenBank/DDBJ databases">
        <title>Infants hospitalized years apart are colonized by the same room-sourced microbial strains.</title>
        <authorList>
            <person name="Brooks B."/>
            <person name="Olm M.R."/>
            <person name="Firek B.A."/>
            <person name="Baker R."/>
            <person name="Thomas B.C."/>
            <person name="Morowitz M.J."/>
            <person name="Banfield J.F."/>
        </authorList>
    </citation>
    <scope>NUCLEOTIDE SEQUENCE [LARGE SCALE GENOMIC DNA]</scope>
    <source>
        <strain evidence="7">S2_005_003_R2_42</strain>
    </source>
</reference>
<feature type="coiled-coil region" evidence="5">
    <location>
        <begin position="430"/>
        <end position="457"/>
    </location>
</feature>
<dbReference type="GO" id="GO:0006310">
    <property type="term" value="P:DNA recombination"/>
    <property type="evidence" value="ECO:0007669"/>
    <property type="project" value="UniProtKB-KW"/>
</dbReference>
<dbReference type="InterPro" id="IPR003798">
    <property type="entry name" value="DNA_recombination_RmuC"/>
</dbReference>
<evidence type="ECO:0000256" key="6">
    <source>
        <dbReference type="SAM" id="Phobius"/>
    </source>
</evidence>
<evidence type="ECO:0000313" key="7">
    <source>
        <dbReference type="EMBL" id="PZQ19736.1"/>
    </source>
</evidence>
<evidence type="ECO:0000256" key="1">
    <source>
        <dbReference type="ARBA" id="ARBA00003416"/>
    </source>
</evidence>
<dbReference type="PANTHER" id="PTHR30563">
    <property type="entry name" value="DNA RECOMBINATION PROTEIN RMUC"/>
    <property type="match status" value="1"/>
</dbReference>
<dbReference type="AlphaFoldDB" id="A0A2W5KRM3"/>
<comment type="function">
    <text evidence="1">Involved in DNA recombination.</text>
</comment>
<keyword evidence="6" id="KW-0812">Transmembrane</keyword>